<dbReference type="AlphaFoldDB" id="A0A174DWT6"/>
<dbReference type="EMBL" id="CYZO01000029">
    <property type="protein sequence ID" value="CUO28330.1"/>
    <property type="molecule type" value="Genomic_DNA"/>
</dbReference>
<proteinExistence type="predicted"/>
<evidence type="ECO:0000313" key="1">
    <source>
        <dbReference type="EMBL" id="CUO28330.1"/>
    </source>
</evidence>
<accession>A0A174DWT6</accession>
<gene>
    <name evidence="1" type="ORF">ERS852456_02117</name>
</gene>
<reference evidence="1 2" key="1">
    <citation type="submission" date="2015-09" db="EMBL/GenBank/DDBJ databases">
        <authorList>
            <consortium name="Pathogen Informatics"/>
        </authorList>
    </citation>
    <scope>NUCLEOTIDE SEQUENCE [LARGE SCALE GENOMIC DNA]</scope>
    <source>
        <strain evidence="1 2">2789STDY5834841</strain>
    </source>
</reference>
<evidence type="ECO:0000313" key="2">
    <source>
        <dbReference type="Proteomes" id="UP000095787"/>
    </source>
</evidence>
<protein>
    <submittedName>
        <fullName evidence="1">Uncharacterized protein</fullName>
    </submittedName>
</protein>
<organism evidence="1 2">
    <name type="scientific">[Ruminococcus] torques</name>
    <dbReference type="NCBI Taxonomy" id="33039"/>
    <lineage>
        <taxon>Bacteria</taxon>
        <taxon>Bacillati</taxon>
        <taxon>Bacillota</taxon>
        <taxon>Clostridia</taxon>
        <taxon>Lachnospirales</taxon>
        <taxon>Lachnospiraceae</taxon>
        <taxon>Mediterraneibacter</taxon>
    </lineage>
</organism>
<sequence>MRRSHEGLRGIIKDHYLNLPKELEEFNYYYCDGDTGHVIMAIPECLLEEAEKNTDLDMFECPFPVKYVLENGYRIYKDHVICEGKYDMIFGLMIDKKWYEI</sequence>
<dbReference type="RefSeq" id="WP_055159250.1">
    <property type="nucleotide sequence ID" value="NZ_CATZLF010000039.1"/>
</dbReference>
<dbReference type="Proteomes" id="UP000095787">
    <property type="component" value="Unassembled WGS sequence"/>
</dbReference>
<name>A0A174DWT6_9FIRM</name>